<dbReference type="OrthoDB" id="4549023at2"/>
<keyword evidence="1" id="KW-0805">Transcription regulation</keyword>
<dbReference type="InterPro" id="IPR050204">
    <property type="entry name" value="AraC_XylS_family_regulators"/>
</dbReference>
<dbReference type="InterPro" id="IPR018060">
    <property type="entry name" value="HTH_AraC"/>
</dbReference>
<sequence>MTLFGESGGARVTCHDHPAWKVVLPVAGPAWIGDVAAAGLIVPPQLAHTCATESGYVALFIDPWLLPSGLGLVRLAADTVRRLHAALGADGAGRHDLTAAFRELIAFTGPASALDTRVAHALRQAVHAEHGATVQAIAADVGLSASRLRTLVRESAGVPLARLRRWGRLRNAIAGLPGGNVATAAAAAGFADQSHLTRTARSLLGRTPLSLTSASAVTAPRGARHGR</sequence>
<keyword evidence="2 5" id="KW-0238">DNA-binding</keyword>
<dbReference type="PROSITE" id="PS00041">
    <property type="entry name" value="HTH_ARAC_FAMILY_1"/>
    <property type="match status" value="2"/>
</dbReference>
<dbReference type="PROSITE" id="PS01124">
    <property type="entry name" value="HTH_ARAC_FAMILY_2"/>
    <property type="match status" value="1"/>
</dbReference>
<organism evidence="5 6">
    <name type="scientific">Spongiactinospora rosea</name>
    <dbReference type="NCBI Taxonomy" id="2248750"/>
    <lineage>
        <taxon>Bacteria</taxon>
        <taxon>Bacillati</taxon>
        <taxon>Actinomycetota</taxon>
        <taxon>Actinomycetes</taxon>
        <taxon>Streptosporangiales</taxon>
        <taxon>Streptosporangiaceae</taxon>
        <taxon>Spongiactinospora</taxon>
    </lineage>
</organism>
<evidence type="ECO:0000259" key="4">
    <source>
        <dbReference type="PROSITE" id="PS01124"/>
    </source>
</evidence>
<feature type="domain" description="HTH araC/xylS-type" evidence="4">
    <location>
        <begin position="116"/>
        <end position="214"/>
    </location>
</feature>
<evidence type="ECO:0000256" key="2">
    <source>
        <dbReference type="ARBA" id="ARBA00023125"/>
    </source>
</evidence>
<protein>
    <submittedName>
        <fullName evidence="5">DNA-binding protein</fullName>
    </submittedName>
</protein>
<comment type="caution">
    <text evidence="5">The sequence shown here is derived from an EMBL/GenBank/DDBJ whole genome shotgun (WGS) entry which is preliminary data.</text>
</comment>
<evidence type="ECO:0000313" key="5">
    <source>
        <dbReference type="EMBL" id="RBQ15228.1"/>
    </source>
</evidence>
<evidence type="ECO:0000313" key="6">
    <source>
        <dbReference type="Proteomes" id="UP000253303"/>
    </source>
</evidence>
<proteinExistence type="predicted"/>
<dbReference type="GO" id="GO:0003700">
    <property type="term" value="F:DNA-binding transcription factor activity"/>
    <property type="evidence" value="ECO:0007669"/>
    <property type="project" value="InterPro"/>
</dbReference>
<dbReference type="AlphaFoldDB" id="A0A366LMT6"/>
<dbReference type="Gene3D" id="1.10.10.60">
    <property type="entry name" value="Homeodomain-like"/>
    <property type="match status" value="1"/>
</dbReference>
<evidence type="ECO:0000256" key="1">
    <source>
        <dbReference type="ARBA" id="ARBA00023015"/>
    </source>
</evidence>
<dbReference type="EMBL" id="QMEY01000025">
    <property type="protein sequence ID" value="RBQ15228.1"/>
    <property type="molecule type" value="Genomic_DNA"/>
</dbReference>
<dbReference type="SMART" id="SM00342">
    <property type="entry name" value="HTH_ARAC"/>
    <property type="match status" value="1"/>
</dbReference>
<dbReference type="Pfam" id="PF12833">
    <property type="entry name" value="HTH_18"/>
    <property type="match status" value="1"/>
</dbReference>
<keyword evidence="6" id="KW-1185">Reference proteome</keyword>
<reference evidence="5 6" key="1">
    <citation type="submission" date="2018-06" db="EMBL/GenBank/DDBJ databases">
        <title>Sphaerisporangium craniellae sp. nov., isolated from a marine sponge in the South China Sea.</title>
        <authorList>
            <person name="Li L."/>
        </authorList>
    </citation>
    <scope>NUCLEOTIDE SEQUENCE [LARGE SCALE GENOMIC DNA]</scope>
    <source>
        <strain evidence="5 6">LHW63015</strain>
    </source>
</reference>
<gene>
    <name evidence="5" type="ORF">DP939_36675</name>
</gene>
<dbReference type="InterPro" id="IPR018062">
    <property type="entry name" value="HTH_AraC-typ_CS"/>
</dbReference>
<name>A0A366LMT6_9ACTN</name>
<evidence type="ECO:0000256" key="3">
    <source>
        <dbReference type="ARBA" id="ARBA00023163"/>
    </source>
</evidence>
<dbReference type="PANTHER" id="PTHR46796">
    <property type="entry name" value="HTH-TYPE TRANSCRIPTIONAL ACTIVATOR RHAS-RELATED"/>
    <property type="match status" value="1"/>
</dbReference>
<dbReference type="GO" id="GO:0043565">
    <property type="term" value="F:sequence-specific DNA binding"/>
    <property type="evidence" value="ECO:0007669"/>
    <property type="project" value="InterPro"/>
</dbReference>
<accession>A0A366LMT6</accession>
<keyword evidence="3" id="KW-0804">Transcription</keyword>
<dbReference type="Proteomes" id="UP000253303">
    <property type="component" value="Unassembled WGS sequence"/>
</dbReference>